<accession>A0A931J7Q4</accession>
<evidence type="ECO:0000259" key="2">
    <source>
        <dbReference type="Pfam" id="PF02371"/>
    </source>
</evidence>
<dbReference type="EMBL" id="JAEDAK010000043">
    <property type="protein sequence ID" value="MBH9579761.1"/>
    <property type="molecule type" value="Genomic_DNA"/>
</dbReference>
<dbReference type="InterPro" id="IPR002525">
    <property type="entry name" value="Transp_IS110-like_N"/>
</dbReference>
<dbReference type="NCBIfam" id="NF033542">
    <property type="entry name" value="transpos_IS110"/>
    <property type="match status" value="1"/>
</dbReference>
<reference evidence="3" key="1">
    <citation type="submission" date="2020-12" db="EMBL/GenBank/DDBJ databases">
        <title>The genome sequence of Inhella sp. 1Y17.</title>
        <authorList>
            <person name="Liu Y."/>
        </authorList>
    </citation>
    <scope>NUCLEOTIDE SEQUENCE</scope>
    <source>
        <strain evidence="3">1Y17</strain>
    </source>
</reference>
<feature type="domain" description="Transposase IS116/IS110/IS902 C-terminal" evidence="2">
    <location>
        <begin position="201"/>
        <end position="285"/>
    </location>
</feature>
<dbReference type="Pfam" id="PF02371">
    <property type="entry name" value="Transposase_20"/>
    <property type="match status" value="1"/>
</dbReference>
<dbReference type="PANTHER" id="PTHR33055">
    <property type="entry name" value="TRANSPOSASE FOR INSERTION SEQUENCE ELEMENT IS1111A"/>
    <property type="match status" value="1"/>
</dbReference>
<keyword evidence="4" id="KW-1185">Reference proteome</keyword>
<dbReference type="GO" id="GO:0006313">
    <property type="term" value="P:DNA transposition"/>
    <property type="evidence" value="ECO:0007669"/>
    <property type="project" value="InterPro"/>
</dbReference>
<proteinExistence type="predicted"/>
<dbReference type="RefSeq" id="WP_198113694.1">
    <property type="nucleotide sequence ID" value="NZ_JAEDAK010000043.1"/>
</dbReference>
<dbReference type="Pfam" id="PF01548">
    <property type="entry name" value="DEDD_Tnp_IS110"/>
    <property type="match status" value="1"/>
</dbReference>
<dbReference type="InterPro" id="IPR047650">
    <property type="entry name" value="Transpos_IS110"/>
</dbReference>
<name>A0A931J7Q4_9BURK</name>
<dbReference type="PANTHER" id="PTHR33055:SF3">
    <property type="entry name" value="PUTATIVE TRANSPOSASE FOR IS117-RELATED"/>
    <property type="match status" value="1"/>
</dbReference>
<comment type="caution">
    <text evidence="3">The sequence shown here is derived from an EMBL/GenBank/DDBJ whole genome shotgun (WGS) entry which is preliminary data.</text>
</comment>
<gene>
    <name evidence="3" type="ORF">I7X39_22970</name>
</gene>
<protein>
    <submittedName>
        <fullName evidence="3">IS110 family transposase</fullName>
    </submittedName>
</protein>
<feature type="domain" description="Transposase IS110-like N-terminal" evidence="1">
    <location>
        <begin position="9"/>
        <end position="158"/>
    </location>
</feature>
<dbReference type="Proteomes" id="UP000613266">
    <property type="component" value="Unassembled WGS sequence"/>
</dbReference>
<sequence>MDALIRFWLGIDVSKKKLDVALLDERGKFKQRVFANEVAGFAQLMHWLSERGVPPSQSRVCMEATGSYSEACATALADAGWVVAVVNPARVKGFALGEMVRNKTDRTDACLLARFCLKHEPEAWVPAPLEVRHLRALVDRLQIIKDMQQQEFNRLEAHAGNATLEASIRDHIAWLQRCADELQRDIDDHIDGHPQLRRDADLIESIPGIGQVTAPKVLAFLGNVRRFKNAKALAAFIGVTPRLKESGSSVRGRSMISRAGHSEMRRALYMPALVASRHNPAVKAFGDRLRGAGMAPKAVVGACMHKLAMLIYGVLRSGQPFNPQIAMPGLAIQDGI</sequence>
<dbReference type="InterPro" id="IPR003346">
    <property type="entry name" value="Transposase_20"/>
</dbReference>
<dbReference type="AlphaFoldDB" id="A0A931J7Q4"/>
<evidence type="ECO:0000313" key="3">
    <source>
        <dbReference type="EMBL" id="MBH9579761.1"/>
    </source>
</evidence>
<organism evidence="3 4">
    <name type="scientific">Inhella proteolytica</name>
    <dbReference type="NCBI Taxonomy" id="2795029"/>
    <lineage>
        <taxon>Bacteria</taxon>
        <taxon>Pseudomonadati</taxon>
        <taxon>Pseudomonadota</taxon>
        <taxon>Betaproteobacteria</taxon>
        <taxon>Burkholderiales</taxon>
        <taxon>Sphaerotilaceae</taxon>
        <taxon>Inhella</taxon>
    </lineage>
</organism>
<dbReference type="GO" id="GO:0003677">
    <property type="term" value="F:DNA binding"/>
    <property type="evidence" value="ECO:0007669"/>
    <property type="project" value="InterPro"/>
</dbReference>
<evidence type="ECO:0000313" key="4">
    <source>
        <dbReference type="Proteomes" id="UP000613266"/>
    </source>
</evidence>
<evidence type="ECO:0000259" key="1">
    <source>
        <dbReference type="Pfam" id="PF01548"/>
    </source>
</evidence>
<dbReference type="GO" id="GO:0004803">
    <property type="term" value="F:transposase activity"/>
    <property type="evidence" value="ECO:0007669"/>
    <property type="project" value="InterPro"/>
</dbReference>